<feature type="non-terminal residue" evidence="1">
    <location>
        <position position="1"/>
    </location>
</feature>
<proteinExistence type="predicted"/>
<evidence type="ECO:0000313" key="1">
    <source>
        <dbReference type="EMBL" id="GAI52919.1"/>
    </source>
</evidence>
<accession>X1RBF4</accession>
<comment type="caution">
    <text evidence="1">The sequence shown here is derived from an EMBL/GenBank/DDBJ whole genome shotgun (WGS) entry which is preliminary data.</text>
</comment>
<dbReference type="AlphaFoldDB" id="X1RBF4"/>
<reference evidence="1" key="1">
    <citation type="journal article" date="2014" name="Front. Microbiol.">
        <title>High frequency of phylogenetically diverse reductive dehalogenase-homologous genes in deep subseafloor sedimentary metagenomes.</title>
        <authorList>
            <person name="Kawai M."/>
            <person name="Futagami T."/>
            <person name="Toyoda A."/>
            <person name="Takaki Y."/>
            <person name="Nishi S."/>
            <person name="Hori S."/>
            <person name="Arai W."/>
            <person name="Tsubouchi T."/>
            <person name="Morono Y."/>
            <person name="Uchiyama I."/>
            <person name="Ito T."/>
            <person name="Fujiyama A."/>
            <person name="Inagaki F."/>
            <person name="Takami H."/>
        </authorList>
    </citation>
    <scope>NUCLEOTIDE SEQUENCE</scope>
    <source>
        <strain evidence="1">Expedition CK06-06</strain>
    </source>
</reference>
<protein>
    <submittedName>
        <fullName evidence="1">Uncharacterized protein</fullName>
    </submittedName>
</protein>
<sequence>DDIANGLFFVWIARTAKYLDVTVIIIDGLLCQKRHKKLEPGLYISTPFR</sequence>
<dbReference type="EMBL" id="BARV01038988">
    <property type="protein sequence ID" value="GAI52919.1"/>
    <property type="molecule type" value="Genomic_DNA"/>
</dbReference>
<gene>
    <name evidence="1" type="ORF">S06H3_59893</name>
</gene>
<organism evidence="1">
    <name type="scientific">marine sediment metagenome</name>
    <dbReference type="NCBI Taxonomy" id="412755"/>
    <lineage>
        <taxon>unclassified sequences</taxon>
        <taxon>metagenomes</taxon>
        <taxon>ecological metagenomes</taxon>
    </lineage>
</organism>
<name>X1RBF4_9ZZZZ</name>